<dbReference type="InterPro" id="IPR051164">
    <property type="entry name" value="NmrA-like_oxidored"/>
</dbReference>
<dbReference type="InterPro" id="IPR036291">
    <property type="entry name" value="NAD(P)-bd_dom_sf"/>
</dbReference>
<evidence type="ECO:0000256" key="2">
    <source>
        <dbReference type="ARBA" id="ARBA00022857"/>
    </source>
</evidence>
<evidence type="ECO:0000259" key="3">
    <source>
        <dbReference type="Pfam" id="PF05368"/>
    </source>
</evidence>
<name>A0A8H3GCP1_9AGAM</name>
<evidence type="ECO:0000313" key="4">
    <source>
        <dbReference type="EMBL" id="CAE6446694.1"/>
    </source>
</evidence>
<dbReference type="EMBL" id="CAJMWZ010001998">
    <property type="protein sequence ID" value="CAE6446694.1"/>
    <property type="molecule type" value="Genomic_DNA"/>
</dbReference>
<comment type="caution">
    <text evidence="4">The sequence shown here is derived from an EMBL/GenBank/DDBJ whole genome shotgun (WGS) entry which is preliminary data.</text>
</comment>
<evidence type="ECO:0000313" key="5">
    <source>
        <dbReference type="Proteomes" id="UP000663850"/>
    </source>
</evidence>
<dbReference type="Gene3D" id="3.90.25.10">
    <property type="entry name" value="UDP-galactose 4-epimerase, domain 1"/>
    <property type="match status" value="1"/>
</dbReference>
<keyword evidence="2" id="KW-0521">NADP</keyword>
<dbReference type="PANTHER" id="PTHR42748:SF7">
    <property type="entry name" value="NMRA LIKE REDOX SENSOR 1-RELATED"/>
    <property type="match status" value="1"/>
</dbReference>
<proteinExistence type="inferred from homology"/>
<dbReference type="Proteomes" id="UP000663850">
    <property type="component" value="Unassembled WGS sequence"/>
</dbReference>
<dbReference type="CDD" id="cd05251">
    <property type="entry name" value="NmrA_like_SDR_a"/>
    <property type="match status" value="1"/>
</dbReference>
<dbReference type="PANTHER" id="PTHR42748">
    <property type="entry name" value="NITROGEN METABOLITE REPRESSION PROTEIN NMRA FAMILY MEMBER"/>
    <property type="match status" value="1"/>
</dbReference>
<dbReference type="SUPFAM" id="SSF51735">
    <property type="entry name" value="NAD(P)-binding Rossmann-fold domains"/>
    <property type="match status" value="1"/>
</dbReference>
<dbReference type="Gene3D" id="3.40.50.720">
    <property type="entry name" value="NAD(P)-binding Rossmann-like Domain"/>
    <property type="match status" value="1"/>
</dbReference>
<accession>A0A8H3GCP1</accession>
<evidence type="ECO:0000256" key="1">
    <source>
        <dbReference type="ARBA" id="ARBA00006328"/>
    </source>
</evidence>
<dbReference type="Pfam" id="PF05368">
    <property type="entry name" value="NmrA"/>
    <property type="match status" value="1"/>
</dbReference>
<dbReference type="AlphaFoldDB" id="A0A8H3GCP1"/>
<comment type="similarity">
    <text evidence="1">Belongs to the NmrA-type oxidoreductase family.</text>
</comment>
<organism evidence="4 5">
    <name type="scientific">Rhizoctonia solani</name>
    <dbReference type="NCBI Taxonomy" id="456999"/>
    <lineage>
        <taxon>Eukaryota</taxon>
        <taxon>Fungi</taxon>
        <taxon>Dikarya</taxon>
        <taxon>Basidiomycota</taxon>
        <taxon>Agaricomycotina</taxon>
        <taxon>Agaricomycetes</taxon>
        <taxon>Cantharellales</taxon>
        <taxon>Ceratobasidiaceae</taxon>
        <taxon>Rhizoctonia</taxon>
    </lineage>
</organism>
<feature type="domain" description="NmrA-like" evidence="3">
    <location>
        <begin position="8"/>
        <end position="283"/>
    </location>
</feature>
<sequence length="336" mass="37497">MNTHSDKPIIAVCGATGFQGGSTVRHLLRDGRFAIRGLTRKPESANAKGLVALGVEVVRADFDDIDSLIAAFKGCYGVFGVTDYFDAFEREAQQGINIVDAAEAAGVKHVVLSAAAENDPPVLLLETNAGAEADPPVLLLETKAKAAAYLRASGLPWTVFATSFYYGTLNLFDAFTRDPRTGGWRFYLPFPTDIPIPCISPRDIGAYIVAAFTNPDEWIGKEMNIVNEYTTPREFAETFADVTCSYVETIEITREEFLAMRNQPFILQAWESFKWFIDQHDKNEPFYDVNLAKRLCPDNQSFRDFIKEHIEQSTEQPLAIQCHRTQERFSDNVVAS</sequence>
<gene>
    <name evidence="4" type="ORF">RDB_LOCUS36273</name>
</gene>
<protein>
    <recommendedName>
        <fullName evidence="3">NmrA-like domain-containing protein</fullName>
    </recommendedName>
</protein>
<reference evidence="4" key="1">
    <citation type="submission" date="2021-01" db="EMBL/GenBank/DDBJ databases">
        <authorList>
            <person name="Kaushik A."/>
        </authorList>
    </citation>
    <scope>NUCLEOTIDE SEQUENCE</scope>
    <source>
        <strain evidence="4">Type strain: AG8-Rh-89/</strain>
    </source>
</reference>
<dbReference type="InterPro" id="IPR008030">
    <property type="entry name" value="NmrA-like"/>
</dbReference>